<dbReference type="GO" id="GO:0006270">
    <property type="term" value="P:DNA replication initiation"/>
    <property type="evidence" value="ECO:0000318"/>
    <property type="project" value="GO_Central"/>
</dbReference>
<keyword evidence="3" id="KW-0235">DNA replication</keyword>
<feature type="region of interest" description="Disordered" evidence="7">
    <location>
        <begin position="416"/>
        <end position="435"/>
    </location>
</feature>
<dbReference type="AlphaFoldDB" id="W1NNE1"/>
<evidence type="ECO:0000256" key="6">
    <source>
        <dbReference type="ARBA" id="ARBA00023242"/>
    </source>
</evidence>
<evidence type="ECO:0000256" key="3">
    <source>
        <dbReference type="ARBA" id="ARBA00022705"/>
    </source>
</evidence>
<dbReference type="SUPFAM" id="SSF52540">
    <property type="entry name" value="P-loop containing nucleoside triphosphate hydrolases"/>
    <property type="match status" value="1"/>
</dbReference>
<feature type="domain" description="Orc1-like AAA ATPase" evidence="8">
    <location>
        <begin position="72"/>
        <end position="227"/>
    </location>
</feature>
<dbReference type="KEGG" id="atr:18425159"/>
<dbReference type="Pfam" id="PF14630">
    <property type="entry name" value="ORC5_C"/>
    <property type="match status" value="1"/>
</dbReference>
<dbReference type="Gramene" id="ERM97206">
    <property type="protein sequence ID" value="ERM97206"/>
    <property type="gene ID" value="AMTR_s00119p00054040"/>
</dbReference>
<evidence type="ECO:0000256" key="5">
    <source>
        <dbReference type="ARBA" id="ARBA00022840"/>
    </source>
</evidence>
<dbReference type="InterPro" id="IPR041664">
    <property type="entry name" value="AAA_16"/>
</dbReference>
<feature type="compositionally biased region" description="Low complexity" evidence="7">
    <location>
        <begin position="17"/>
        <end position="29"/>
    </location>
</feature>
<dbReference type="InterPro" id="IPR047088">
    <property type="entry name" value="ORC5_C"/>
</dbReference>
<dbReference type="PANTHER" id="PTHR12705:SF0">
    <property type="entry name" value="ORIGIN RECOGNITION COMPLEX SUBUNIT 5"/>
    <property type="match status" value="1"/>
</dbReference>
<dbReference type="Pfam" id="PF13191">
    <property type="entry name" value="AAA_16"/>
    <property type="match status" value="1"/>
</dbReference>
<accession>W1NNE1</accession>
<dbReference type="EMBL" id="KI396540">
    <property type="protein sequence ID" value="ERM97206.1"/>
    <property type="molecule type" value="Genomic_DNA"/>
</dbReference>
<dbReference type="InterPro" id="IPR048866">
    <property type="entry name" value="ORC5_lid"/>
</dbReference>
<evidence type="ECO:0000259" key="9">
    <source>
        <dbReference type="Pfam" id="PF14630"/>
    </source>
</evidence>
<dbReference type="GO" id="GO:0009744">
    <property type="term" value="P:response to sucrose"/>
    <property type="evidence" value="ECO:0007669"/>
    <property type="project" value="EnsemblPlants"/>
</dbReference>
<protein>
    <submittedName>
        <fullName evidence="11">Uncharacterized protein</fullName>
    </submittedName>
</protein>
<evidence type="ECO:0000256" key="4">
    <source>
        <dbReference type="ARBA" id="ARBA00022741"/>
    </source>
</evidence>
<evidence type="ECO:0000256" key="1">
    <source>
        <dbReference type="ARBA" id="ARBA00004123"/>
    </source>
</evidence>
<dbReference type="GO" id="GO:0005664">
    <property type="term" value="C:nuclear origin of replication recognition complex"/>
    <property type="evidence" value="ECO:0000318"/>
    <property type="project" value="GO_Central"/>
</dbReference>
<evidence type="ECO:0000256" key="2">
    <source>
        <dbReference type="ARBA" id="ARBA00006269"/>
    </source>
</evidence>
<evidence type="ECO:0000313" key="12">
    <source>
        <dbReference type="Proteomes" id="UP000017836"/>
    </source>
</evidence>
<dbReference type="STRING" id="13333.W1NNE1"/>
<dbReference type="OrthoDB" id="365981at2759"/>
<reference evidence="12" key="1">
    <citation type="journal article" date="2013" name="Science">
        <title>The Amborella genome and the evolution of flowering plants.</title>
        <authorList>
            <consortium name="Amborella Genome Project"/>
        </authorList>
    </citation>
    <scope>NUCLEOTIDE SEQUENCE [LARGE SCALE GENOMIC DNA]</scope>
</reference>
<dbReference type="InterPro" id="IPR027417">
    <property type="entry name" value="P-loop_NTPase"/>
</dbReference>
<name>W1NNE1_AMBTC</name>
<evidence type="ECO:0000256" key="7">
    <source>
        <dbReference type="SAM" id="MobiDB-lite"/>
    </source>
</evidence>
<keyword evidence="5" id="KW-0067">ATP-binding</keyword>
<comment type="similarity">
    <text evidence="2">Belongs to the ORC5 family.</text>
</comment>
<dbReference type="HOGENOM" id="CLU_028223_1_0_1"/>
<keyword evidence="6" id="KW-0539">Nucleus</keyword>
<dbReference type="GO" id="GO:0003688">
    <property type="term" value="F:DNA replication origin binding"/>
    <property type="evidence" value="ECO:0000318"/>
    <property type="project" value="GO_Central"/>
</dbReference>
<gene>
    <name evidence="11" type="ORF">AMTR_s00119p00054040</name>
</gene>
<dbReference type="Proteomes" id="UP000017836">
    <property type="component" value="Unassembled WGS sequence"/>
</dbReference>
<dbReference type="eggNOG" id="KOG2543">
    <property type="taxonomic scope" value="Eukaryota"/>
</dbReference>
<evidence type="ECO:0000259" key="8">
    <source>
        <dbReference type="Pfam" id="PF13191"/>
    </source>
</evidence>
<dbReference type="InterPro" id="IPR020796">
    <property type="entry name" value="ORC5"/>
</dbReference>
<feature type="domain" description="ORC5 lid" evidence="10">
    <location>
        <begin position="285"/>
        <end position="338"/>
    </location>
</feature>
<comment type="subcellular location">
    <subcellularLocation>
        <location evidence="1">Nucleus</location>
    </subcellularLocation>
</comment>
<dbReference type="Gene3D" id="3.40.50.300">
    <property type="entry name" value="P-loop containing nucleotide triphosphate hydrolases"/>
    <property type="match status" value="1"/>
</dbReference>
<dbReference type="OMA" id="QLRRWHG"/>
<dbReference type="Pfam" id="PF21639">
    <property type="entry name" value="ORC5_lid"/>
    <property type="match status" value="1"/>
</dbReference>
<evidence type="ECO:0000259" key="10">
    <source>
        <dbReference type="Pfam" id="PF21639"/>
    </source>
</evidence>
<proteinExistence type="inferred from homology"/>
<organism evidence="11 12">
    <name type="scientific">Amborella trichopoda</name>
    <dbReference type="NCBI Taxonomy" id="13333"/>
    <lineage>
        <taxon>Eukaryota</taxon>
        <taxon>Viridiplantae</taxon>
        <taxon>Streptophyta</taxon>
        <taxon>Embryophyta</taxon>
        <taxon>Tracheophyta</taxon>
        <taxon>Spermatophyta</taxon>
        <taxon>Magnoliopsida</taxon>
        <taxon>Amborellales</taxon>
        <taxon>Amborellaceae</taxon>
        <taxon>Amborella</taxon>
    </lineage>
</organism>
<feature type="domain" description="Origin recognition complex subunit 5 C-terminal" evidence="9">
    <location>
        <begin position="390"/>
        <end position="546"/>
    </location>
</feature>
<keyword evidence="4" id="KW-0547">Nucleotide-binding</keyword>
<dbReference type="FunFam" id="3.40.50.300:FF:002310">
    <property type="entry name" value="Origin of replication complex subunit 5"/>
    <property type="match status" value="1"/>
</dbReference>
<keyword evidence="12" id="KW-1185">Reference proteome</keyword>
<dbReference type="PANTHER" id="PTHR12705">
    <property type="entry name" value="ORIGIN RECOGNITION COMPLEX SUBUNIT 5"/>
    <property type="match status" value="1"/>
</dbReference>
<sequence length="549" mass="61475">MGDSETVVKTPIRVTRSSSSSTTTTTTTTPKQNSPQKPKPGSRSLKNTKASFSDYLLFPKPITLDQLYSSYPCRKAQIDELLHLIGPPNSPMKPIFIYGRPSSAKTSVLLHVFKHLNRPFVYSSCKSCYNPRLLFESVLNQVFFHGKQSTNNYASAKRCEKASDFMNFLREALVHTIATIRENQRPKGSKNSLNCGAGEMIYLIFDNVEMIRDWDSGLALVSVLFKMGDLLKMPELGLVFISSASLDSFYGNTGLMELVPVFFPSYTDEELYQIFMRGQPNPKLYSSFLGVVLKTLCRLTKRVDELSVALVPLFRKYCEPLSDLRVIPDEAMKRKLFSCLQPHIMPSLNQVFKVESGTIVETNKEKEKRKGILRKQGSGETVYEVDFQMSDSAKYLLISAFIASKNPATLDAALFDSTGGSDNRKRKRKSSVTSIEKKDQAAQEMLLKGPGTFPLERLLAIFQCITSVTDGPIEREQVEDGLTEEVGSCGLMSDVLLQLSTLCNANFICKGGSCPLEGSTRYRATIDEDMVMKIARSVNFPLAKYLYRR</sequence>
<feature type="region of interest" description="Disordered" evidence="7">
    <location>
        <begin position="1"/>
        <end position="45"/>
    </location>
</feature>
<evidence type="ECO:0000313" key="11">
    <source>
        <dbReference type="EMBL" id="ERM97206.1"/>
    </source>
</evidence>